<dbReference type="Proteomes" id="UP000264310">
    <property type="component" value="Unassembled WGS sequence"/>
</dbReference>
<gene>
    <name evidence="2" type="ORF">DYI37_18280</name>
</gene>
<dbReference type="PANTHER" id="PTHR42686">
    <property type="entry name" value="GH17980P-RELATED"/>
    <property type="match status" value="1"/>
</dbReference>
<dbReference type="GO" id="GO:0016491">
    <property type="term" value="F:oxidoreductase activity"/>
    <property type="evidence" value="ECO:0007669"/>
    <property type="project" value="InterPro"/>
</dbReference>
<feature type="domain" description="NADP-dependent oxidoreductase" evidence="1">
    <location>
        <begin position="15"/>
        <end position="325"/>
    </location>
</feature>
<reference evidence="2 3" key="1">
    <citation type="submission" date="2018-08" db="EMBL/GenBank/DDBJ databases">
        <title>Fulvimarina sp. 85, whole genome shotgun sequence.</title>
        <authorList>
            <person name="Tuo L."/>
        </authorList>
    </citation>
    <scope>NUCLEOTIDE SEQUENCE [LARGE SCALE GENOMIC DNA]</scope>
    <source>
        <strain evidence="2 3">85</strain>
    </source>
</reference>
<dbReference type="InterPro" id="IPR020471">
    <property type="entry name" value="AKR"/>
</dbReference>
<dbReference type="SUPFAM" id="SSF51430">
    <property type="entry name" value="NAD(P)-linked oxidoreductase"/>
    <property type="match status" value="1"/>
</dbReference>
<dbReference type="Gene3D" id="3.20.20.100">
    <property type="entry name" value="NADP-dependent oxidoreductase domain"/>
    <property type="match status" value="1"/>
</dbReference>
<dbReference type="InterPro" id="IPR036812">
    <property type="entry name" value="NAD(P)_OxRdtase_dom_sf"/>
</dbReference>
<organism evidence="2 3">
    <name type="scientific">Fulvimarina endophytica</name>
    <dbReference type="NCBI Taxonomy" id="2293836"/>
    <lineage>
        <taxon>Bacteria</taxon>
        <taxon>Pseudomonadati</taxon>
        <taxon>Pseudomonadota</taxon>
        <taxon>Alphaproteobacteria</taxon>
        <taxon>Hyphomicrobiales</taxon>
        <taxon>Aurantimonadaceae</taxon>
        <taxon>Fulvimarina</taxon>
    </lineage>
</organism>
<accession>A0A371WYD4</accession>
<dbReference type="InterPro" id="IPR023210">
    <property type="entry name" value="NADP_OxRdtase_dom"/>
</dbReference>
<dbReference type="OrthoDB" id="9768851at2"/>
<comment type="caution">
    <text evidence="2">The sequence shown here is derived from an EMBL/GenBank/DDBJ whole genome shotgun (WGS) entry which is preliminary data.</text>
</comment>
<dbReference type="RefSeq" id="WP_116684723.1">
    <property type="nucleotide sequence ID" value="NZ_QURL01000010.1"/>
</dbReference>
<evidence type="ECO:0000313" key="3">
    <source>
        <dbReference type="Proteomes" id="UP000264310"/>
    </source>
</evidence>
<dbReference type="EMBL" id="QURL01000010">
    <property type="protein sequence ID" value="RFC62000.1"/>
    <property type="molecule type" value="Genomic_DNA"/>
</dbReference>
<dbReference type="GO" id="GO:0005829">
    <property type="term" value="C:cytosol"/>
    <property type="evidence" value="ECO:0007669"/>
    <property type="project" value="TreeGrafter"/>
</dbReference>
<dbReference type="PANTHER" id="PTHR42686:SF1">
    <property type="entry name" value="GH17980P-RELATED"/>
    <property type="match status" value="1"/>
</dbReference>
<keyword evidence="3" id="KW-1185">Reference proteome</keyword>
<proteinExistence type="predicted"/>
<dbReference type="AlphaFoldDB" id="A0A371WYD4"/>
<evidence type="ECO:0000313" key="2">
    <source>
        <dbReference type="EMBL" id="RFC62000.1"/>
    </source>
</evidence>
<evidence type="ECO:0000259" key="1">
    <source>
        <dbReference type="Pfam" id="PF00248"/>
    </source>
</evidence>
<name>A0A371WYD4_9HYPH</name>
<sequence>MKTRPLARTGLELTELSFGAAGIGNLYRRVSREDAMAVLNAAWDGGIRYFDTAPYYGQGLSERRLGDFLRGKPRGEFILSTKVGRLLRPVPEAETPDNGFVDALPFAVDYDYSYDGIMRSVEFSLARLGLNRIDILYVHDLEPGTLGPEAYRRHLDVFANDGARALAELKAKGAIGAFGIGVNEVSACLDVMEHVDLDCILLAGRYTLLDRTAEDRLLALCEERSTALVIGGVFNSGILATGPVPGATFDYVEASPSIRERVAEMEAVAMGSGVPLAAAAMRFPLRHDSVASVLIGTGKASSMTRNLDQFAMNVPDAVWPVMDRIVIGGGDVG</sequence>
<protein>
    <submittedName>
        <fullName evidence="2">Aldo/keto reductase</fullName>
    </submittedName>
</protein>
<dbReference type="Pfam" id="PF00248">
    <property type="entry name" value="Aldo_ket_red"/>
    <property type="match status" value="1"/>
</dbReference>